<dbReference type="AlphaFoldDB" id="A0A4R7V428"/>
<dbReference type="CDD" id="cd07247">
    <property type="entry name" value="SgaA_N_like"/>
    <property type="match status" value="1"/>
</dbReference>
<dbReference type="InterPro" id="IPR037523">
    <property type="entry name" value="VOC_core"/>
</dbReference>
<proteinExistence type="predicted"/>
<organism evidence="2 3">
    <name type="scientific">Actinophytocola oryzae</name>
    <dbReference type="NCBI Taxonomy" id="502181"/>
    <lineage>
        <taxon>Bacteria</taxon>
        <taxon>Bacillati</taxon>
        <taxon>Actinomycetota</taxon>
        <taxon>Actinomycetes</taxon>
        <taxon>Pseudonocardiales</taxon>
        <taxon>Pseudonocardiaceae</taxon>
    </lineage>
</organism>
<evidence type="ECO:0000259" key="1">
    <source>
        <dbReference type="PROSITE" id="PS51819"/>
    </source>
</evidence>
<feature type="domain" description="VOC" evidence="1">
    <location>
        <begin position="4"/>
        <end position="107"/>
    </location>
</feature>
<comment type="caution">
    <text evidence="2">The sequence shown here is derived from an EMBL/GenBank/DDBJ whole genome shotgun (WGS) entry which is preliminary data.</text>
</comment>
<dbReference type="Proteomes" id="UP000294927">
    <property type="component" value="Unassembled WGS sequence"/>
</dbReference>
<reference evidence="2 3" key="1">
    <citation type="submission" date="2019-03" db="EMBL/GenBank/DDBJ databases">
        <title>Genomic Encyclopedia of Archaeal and Bacterial Type Strains, Phase II (KMG-II): from individual species to whole genera.</title>
        <authorList>
            <person name="Goeker M."/>
        </authorList>
    </citation>
    <scope>NUCLEOTIDE SEQUENCE [LARGE SCALE GENOMIC DNA]</scope>
    <source>
        <strain evidence="2 3">DSM 45499</strain>
    </source>
</reference>
<dbReference type="OrthoDB" id="9793039at2"/>
<dbReference type="PANTHER" id="PTHR33993">
    <property type="entry name" value="GLYOXALASE-RELATED"/>
    <property type="match status" value="1"/>
</dbReference>
<dbReference type="RefSeq" id="WP_133907426.1">
    <property type="nucleotide sequence ID" value="NZ_SOCP01000018.1"/>
</dbReference>
<accession>A0A4R7V428</accession>
<sequence>MSGEINWIELPAADAAKAKAFYGSLFGWTTMEFGPDYHLIQNGPAGAITSGDSSHPRVYFATDDIEASVRRVHELGGRTEDVQTIPDVGRVTDCTDDQGTTFSLYEPRA</sequence>
<dbReference type="PANTHER" id="PTHR33993:SF14">
    <property type="entry name" value="GB|AAF24581.1"/>
    <property type="match status" value="1"/>
</dbReference>
<dbReference type="InterPro" id="IPR041581">
    <property type="entry name" value="Glyoxalase_6"/>
</dbReference>
<evidence type="ECO:0000313" key="3">
    <source>
        <dbReference type="Proteomes" id="UP000294927"/>
    </source>
</evidence>
<dbReference type="InterPro" id="IPR052164">
    <property type="entry name" value="Anthracycline_SecMetBiosynth"/>
</dbReference>
<dbReference type="Gene3D" id="3.10.180.10">
    <property type="entry name" value="2,3-Dihydroxybiphenyl 1,2-Dioxygenase, domain 1"/>
    <property type="match status" value="1"/>
</dbReference>
<dbReference type="SUPFAM" id="SSF54593">
    <property type="entry name" value="Glyoxalase/Bleomycin resistance protein/Dihydroxybiphenyl dioxygenase"/>
    <property type="match status" value="1"/>
</dbReference>
<keyword evidence="3" id="KW-1185">Reference proteome</keyword>
<dbReference type="PROSITE" id="PS51819">
    <property type="entry name" value="VOC"/>
    <property type="match status" value="1"/>
</dbReference>
<name>A0A4R7V428_9PSEU</name>
<protein>
    <recommendedName>
        <fullName evidence="1">VOC domain-containing protein</fullName>
    </recommendedName>
</protein>
<dbReference type="InterPro" id="IPR029068">
    <property type="entry name" value="Glyas_Bleomycin-R_OHBP_Dase"/>
</dbReference>
<dbReference type="EMBL" id="SOCP01000018">
    <property type="protein sequence ID" value="TDV42236.1"/>
    <property type="molecule type" value="Genomic_DNA"/>
</dbReference>
<dbReference type="Pfam" id="PF18029">
    <property type="entry name" value="Glyoxalase_6"/>
    <property type="match status" value="1"/>
</dbReference>
<evidence type="ECO:0000313" key="2">
    <source>
        <dbReference type="EMBL" id="TDV42236.1"/>
    </source>
</evidence>
<gene>
    <name evidence="2" type="ORF">CLV71_118106</name>
</gene>